<dbReference type="RefSeq" id="WP_261500275.1">
    <property type="nucleotide sequence ID" value="NZ_JAODYH010000004.1"/>
</dbReference>
<name>A0ABT2PMP1_9BURK</name>
<dbReference type="SUPFAM" id="SSF53850">
    <property type="entry name" value="Periplasmic binding protein-like II"/>
    <property type="match status" value="1"/>
</dbReference>
<sequence>MTPFSRRQLSQFIALAPLLALPLGALAQTYPSKPITVVVPYAPGGGVDIVTRIVAQELGTALAQTVIVDNKPGASTNIGMAAVAKAPADGYTLLTASPTLASNGALFKKLNFNPSEDFTAIGKIGYAPLVIVVPAKSPFQSLKELIEHSKKNKNELSYGSAGNGSSGHLASELLIQETGLSAIHIPYKGGSPAITDLLGGRLSFMSINPLEVISHIQSGSLRALAVYGSKPTASVPGLPTTQSLGWPKLEATVWWGLMGPKNMPADVVQRLNSELQKTLARKDVQDRLADRGAIVDTGSPQKFAEYSKSEIAKWGKVIKDAGIQAD</sequence>
<dbReference type="InterPro" id="IPR042100">
    <property type="entry name" value="Bug_dom1"/>
</dbReference>
<protein>
    <submittedName>
        <fullName evidence="3">Tripartite tricarboxylate transporter substrate binding protein</fullName>
    </submittedName>
</protein>
<dbReference type="PANTHER" id="PTHR42928:SF5">
    <property type="entry name" value="BLR1237 PROTEIN"/>
    <property type="match status" value="1"/>
</dbReference>
<evidence type="ECO:0000256" key="1">
    <source>
        <dbReference type="ARBA" id="ARBA00006987"/>
    </source>
</evidence>
<accession>A0ABT2PMP1</accession>
<evidence type="ECO:0000256" key="2">
    <source>
        <dbReference type="SAM" id="SignalP"/>
    </source>
</evidence>
<dbReference type="Gene3D" id="3.40.190.150">
    <property type="entry name" value="Bordetella uptake gene, domain 1"/>
    <property type="match status" value="1"/>
</dbReference>
<dbReference type="CDD" id="cd13578">
    <property type="entry name" value="PBP2_Bug27"/>
    <property type="match status" value="1"/>
</dbReference>
<evidence type="ECO:0000313" key="3">
    <source>
        <dbReference type="EMBL" id="MCT9811099.1"/>
    </source>
</evidence>
<comment type="similarity">
    <text evidence="1">Belongs to the UPF0065 (bug) family.</text>
</comment>
<dbReference type="Pfam" id="PF03401">
    <property type="entry name" value="TctC"/>
    <property type="match status" value="1"/>
</dbReference>
<proteinExistence type="inferred from homology"/>
<keyword evidence="2" id="KW-0732">Signal</keyword>
<organism evidence="3 4">
    <name type="scientific">Acidovorax bellezanensis</name>
    <dbReference type="NCBI Taxonomy" id="2976702"/>
    <lineage>
        <taxon>Bacteria</taxon>
        <taxon>Pseudomonadati</taxon>
        <taxon>Pseudomonadota</taxon>
        <taxon>Betaproteobacteria</taxon>
        <taxon>Burkholderiales</taxon>
        <taxon>Comamonadaceae</taxon>
        <taxon>Acidovorax</taxon>
    </lineage>
</organism>
<gene>
    <name evidence="3" type="ORF">N0K08_10680</name>
</gene>
<dbReference type="InterPro" id="IPR005064">
    <property type="entry name" value="BUG"/>
</dbReference>
<reference evidence="3 4" key="1">
    <citation type="submission" date="2022-09" db="EMBL/GenBank/DDBJ databases">
        <title>Draft genome of isolate Be4.</title>
        <authorList>
            <person name="Sanchez-Castro I."/>
            <person name="Martinez-Rodriguez P."/>
            <person name="Descostes M."/>
            <person name="Merroun M."/>
        </authorList>
    </citation>
    <scope>NUCLEOTIDE SEQUENCE [LARGE SCALE GENOMIC DNA]</scope>
    <source>
        <strain evidence="3 4">Be4</strain>
    </source>
</reference>
<keyword evidence="4" id="KW-1185">Reference proteome</keyword>
<dbReference type="Gene3D" id="3.40.190.10">
    <property type="entry name" value="Periplasmic binding protein-like II"/>
    <property type="match status" value="1"/>
</dbReference>
<dbReference type="PANTHER" id="PTHR42928">
    <property type="entry name" value="TRICARBOXYLATE-BINDING PROTEIN"/>
    <property type="match status" value="1"/>
</dbReference>
<dbReference type="EMBL" id="JAODYH010000004">
    <property type="protein sequence ID" value="MCT9811099.1"/>
    <property type="molecule type" value="Genomic_DNA"/>
</dbReference>
<evidence type="ECO:0000313" key="4">
    <source>
        <dbReference type="Proteomes" id="UP001525968"/>
    </source>
</evidence>
<dbReference type="PIRSF" id="PIRSF017082">
    <property type="entry name" value="YflP"/>
    <property type="match status" value="1"/>
</dbReference>
<feature type="signal peptide" evidence="2">
    <location>
        <begin position="1"/>
        <end position="27"/>
    </location>
</feature>
<dbReference type="Proteomes" id="UP001525968">
    <property type="component" value="Unassembled WGS sequence"/>
</dbReference>
<comment type="caution">
    <text evidence="3">The sequence shown here is derived from an EMBL/GenBank/DDBJ whole genome shotgun (WGS) entry which is preliminary data.</text>
</comment>
<feature type="chain" id="PRO_5047411443" evidence="2">
    <location>
        <begin position="28"/>
        <end position="326"/>
    </location>
</feature>